<dbReference type="SMART" id="SM00503">
    <property type="entry name" value="SynN"/>
    <property type="match status" value="1"/>
</dbReference>
<dbReference type="PROSITE" id="PS00914">
    <property type="entry name" value="SYNTAXIN"/>
    <property type="match status" value="1"/>
</dbReference>
<dbReference type="InterPro" id="IPR006011">
    <property type="entry name" value="Syntaxin_N"/>
</dbReference>
<organism evidence="9 10">
    <name type="scientific">Dioscorea zingiberensis</name>
    <dbReference type="NCBI Taxonomy" id="325984"/>
    <lineage>
        <taxon>Eukaryota</taxon>
        <taxon>Viridiplantae</taxon>
        <taxon>Streptophyta</taxon>
        <taxon>Embryophyta</taxon>
        <taxon>Tracheophyta</taxon>
        <taxon>Spermatophyta</taxon>
        <taxon>Magnoliopsida</taxon>
        <taxon>Liliopsida</taxon>
        <taxon>Dioscoreales</taxon>
        <taxon>Dioscoreaceae</taxon>
        <taxon>Dioscorea</taxon>
    </lineage>
</organism>
<dbReference type="FunFam" id="1.20.58.70:FF:000003">
    <property type="entry name" value="Qa-SNARE, Sso1/Syntaxin1-type, SYP12A-group"/>
    <property type="match status" value="1"/>
</dbReference>
<dbReference type="FunFam" id="1.20.5.110:FF:000008">
    <property type="entry name" value="Syntaxin 132"/>
    <property type="match status" value="1"/>
</dbReference>
<evidence type="ECO:0000256" key="6">
    <source>
        <dbReference type="SAM" id="Coils"/>
    </source>
</evidence>
<evidence type="ECO:0000313" key="9">
    <source>
        <dbReference type="EMBL" id="KAJ0982635.1"/>
    </source>
</evidence>
<dbReference type="SMART" id="SM00397">
    <property type="entry name" value="t_SNARE"/>
    <property type="match status" value="1"/>
</dbReference>
<evidence type="ECO:0000256" key="3">
    <source>
        <dbReference type="ARBA" id="ARBA00022448"/>
    </source>
</evidence>
<dbReference type="Pfam" id="PF05739">
    <property type="entry name" value="SNARE"/>
    <property type="match status" value="1"/>
</dbReference>
<dbReference type="Gene3D" id="1.20.58.70">
    <property type="match status" value="1"/>
</dbReference>
<keyword evidence="10" id="KW-1185">Reference proteome</keyword>
<protein>
    <recommendedName>
        <fullName evidence="8">t-SNARE coiled-coil homology domain-containing protein</fullName>
    </recommendedName>
</protein>
<dbReference type="GO" id="GO:0048278">
    <property type="term" value="P:vesicle docking"/>
    <property type="evidence" value="ECO:0007669"/>
    <property type="project" value="TreeGrafter"/>
</dbReference>
<dbReference type="Gene3D" id="1.20.5.110">
    <property type="match status" value="1"/>
</dbReference>
<dbReference type="GO" id="GO:0005886">
    <property type="term" value="C:plasma membrane"/>
    <property type="evidence" value="ECO:0007669"/>
    <property type="project" value="UniProtKB-SubCell"/>
</dbReference>
<dbReference type="InterPro" id="IPR010989">
    <property type="entry name" value="SNARE"/>
</dbReference>
<keyword evidence="4" id="KW-0653">Protein transport</keyword>
<dbReference type="Pfam" id="PF00804">
    <property type="entry name" value="Syntaxin"/>
    <property type="match status" value="1"/>
</dbReference>
<dbReference type="GO" id="GO:0006886">
    <property type="term" value="P:intracellular protein transport"/>
    <property type="evidence" value="ECO:0007669"/>
    <property type="project" value="InterPro"/>
</dbReference>
<reference evidence="9" key="2">
    <citation type="journal article" date="2022" name="Hortic Res">
        <title>The genome of Dioscorea zingiberensis sheds light on the biosynthesis, origin and evolution of the medicinally important diosgenin saponins.</title>
        <authorList>
            <person name="Li Y."/>
            <person name="Tan C."/>
            <person name="Li Z."/>
            <person name="Guo J."/>
            <person name="Li S."/>
            <person name="Chen X."/>
            <person name="Wang C."/>
            <person name="Dai X."/>
            <person name="Yang H."/>
            <person name="Song W."/>
            <person name="Hou L."/>
            <person name="Xu J."/>
            <person name="Tong Z."/>
            <person name="Xu A."/>
            <person name="Yuan X."/>
            <person name="Wang W."/>
            <person name="Yang Q."/>
            <person name="Chen L."/>
            <person name="Sun Z."/>
            <person name="Wang K."/>
            <person name="Pan B."/>
            <person name="Chen J."/>
            <person name="Bao Y."/>
            <person name="Liu F."/>
            <person name="Qi X."/>
            <person name="Gang D.R."/>
            <person name="Wen J."/>
            <person name="Li J."/>
        </authorList>
    </citation>
    <scope>NUCLEOTIDE SEQUENCE</scope>
    <source>
        <strain evidence="9">Dzin_1.0</strain>
    </source>
</reference>
<sequence length="300" mass="33046">MNDLFSSSWRRGGEAGDVEMARAGSIGSGAGGANLDKFFEDVEAIKDELKEVERLHRSLQEANESLKTIHNAAAVRELRARMDSDVALALKKAKLIKIRLESLDRANAANRSVPGCGPGTSTDRTRTSVVAGLRKKLKDSMDGFSELRTKVTAEYRETVERRYYTVTGEKADEATVEALVETGEGERFLARAIAEQGRGRVIDVVAEIQERHGAAAQLERSLLELQQVFMDMAVLVNAQGEQLDDIESQVGRASSFVRGGTQQLQTARKHQMNTRKWTCIAIALLIIILLVIILPIVLKK</sequence>
<proteinExistence type="inferred from homology"/>
<dbReference type="GO" id="GO:0012505">
    <property type="term" value="C:endomembrane system"/>
    <property type="evidence" value="ECO:0007669"/>
    <property type="project" value="TreeGrafter"/>
</dbReference>
<feature type="domain" description="T-SNARE coiled-coil homology" evidence="8">
    <location>
        <begin position="205"/>
        <end position="267"/>
    </location>
</feature>
<dbReference type="GO" id="GO:0006887">
    <property type="term" value="P:exocytosis"/>
    <property type="evidence" value="ECO:0007669"/>
    <property type="project" value="TreeGrafter"/>
</dbReference>
<evidence type="ECO:0000313" key="10">
    <source>
        <dbReference type="Proteomes" id="UP001085076"/>
    </source>
</evidence>
<comment type="similarity">
    <text evidence="2 5">Belongs to the syntaxin family.</text>
</comment>
<dbReference type="InterPro" id="IPR045242">
    <property type="entry name" value="Syntaxin"/>
</dbReference>
<dbReference type="InterPro" id="IPR000727">
    <property type="entry name" value="T_SNARE_dom"/>
</dbReference>
<comment type="caution">
    <text evidence="9">The sequence shown here is derived from an EMBL/GenBank/DDBJ whole genome shotgun (WGS) entry which is preliminary data.</text>
</comment>
<accession>A0A9D5HMU1</accession>
<reference evidence="9" key="1">
    <citation type="submission" date="2021-03" db="EMBL/GenBank/DDBJ databases">
        <authorList>
            <person name="Li Z."/>
            <person name="Yang C."/>
        </authorList>
    </citation>
    <scope>NUCLEOTIDE SEQUENCE</scope>
    <source>
        <strain evidence="9">Dzin_1.0</strain>
        <tissue evidence="9">Leaf</tissue>
    </source>
</reference>
<evidence type="ECO:0000259" key="8">
    <source>
        <dbReference type="PROSITE" id="PS50192"/>
    </source>
</evidence>
<keyword evidence="3" id="KW-0813">Transport</keyword>
<dbReference type="GO" id="GO:0031201">
    <property type="term" value="C:SNARE complex"/>
    <property type="evidence" value="ECO:0007669"/>
    <property type="project" value="TreeGrafter"/>
</dbReference>
<evidence type="ECO:0000256" key="2">
    <source>
        <dbReference type="ARBA" id="ARBA00009063"/>
    </source>
</evidence>
<dbReference type="SUPFAM" id="SSF47661">
    <property type="entry name" value="t-snare proteins"/>
    <property type="match status" value="1"/>
</dbReference>
<dbReference type="PROSITE" id="PS50192">
    <property type="entry name" value="T_SNARE"/>
    <property type="match status" value="1"/>
</dbReference>
<keyword evidence="7" id="KW-0812">Transmembrane</keyword>
<dbReference type="AlphaFoldDB" id="A0A9D5HMU1"/>
<gene>
    <name evidence="9" type="ORF">J5N97_010890</name>
</gene>
<dbReference type="Proteomes" id="UP001085076">
    <property type="component" value="Miscellaneous, Linkage group lg02"/>
</dbReference>
<dbReference type="CDD" id="cd15848">
    <property type="entry name" value="SNARE_syntaxin1-like"/>
    <property type="match status" value="1"/>
</dbReference>
<dbReference type="OrthoDB" id="10255013at2759"/>
<dbReference type="CDD" id="cd00179">
    <property type="entry name" value="SynN"/>
    <property type="match status" value="1"/>
</dbReference>
<dbReference type="PANTHER" id="PTHR19957:SF80">
    <property type="entry name" value="SYNTAXIN-121"/>
    <property type="match status" value="1"/>
</dbReference>
<dbReference type="GO" id="GO:0005484">
    <property type="term" value="F:SNAP receptor activity"/>
    <property type="evidence" value="ECO:0007669"/>
    <property type="project" value="InterPro"/>
</dbReference>
<dbReference type="EMBL" id="JAGGNH010000002">
    <property type="protein sequence ID" value="KAJ0982635.1"/>
    <property type="molecule type" value="Genomic_DNA"/>
</dbReference>
<feature type="transmembrane region" description="Helical" evidence="7">
    <location>
        <begin position="277"/>
        <end position="298"/>
    </location>
</feature>
<comment type="subcellular location">
    <subcellularLocation>
        <location evidence="1">Cell membrane</location>
        <topology evidence="1">Single-pass type IV membrane protein</topology>
    </subcellularLocation>
</comment>
<dbReference type="InterPro" id="IPR006012">
    <property type="entry name" value="Syntaxin/epimorphin_CS"/>
</dbReference>
<keyword evidence="7" id="KW-1133">Transmembrane helix</keyword>
<name>A0A9D5HMU1_9LILI</name>
<evidence type="ECO:0000256" key="1">
    <source>
        <dbReference type="ARBA" id="ARBA00004521"/>
    </source>
</evidence>
<dbReference type="PANTHER" id="PTHR19957">
    <property type="entry name" value="SYNTAXIN"/>
    <property type="match status" value="1"/>
</dbReference>
<evidence type="ECO:0000256" key="7">
    <source>
        <dbReference type="SAM" id="Phobius"/>
    </source>
</evidence>
<keyword evidence="6" id="KW-0175">Coiled coil</keyword>
<dbReference type="GO" id="GO:0006906">
    <property type="term" value="P:vesicle fusion"/>
    <property type="evidence" value="ECO:0007669"/>
    <property type="project" value="TreeGrafter"/>
</dbReference>
<feature type="coiled-coil region" evidence="6">
    <location>
        <begin position="35"/>
        <end position="72"/>
    </location>
</feature>
<dbReference type="GO" id="GO:0000149">
    <property type="term" value="F:SNARE binding"/>
    <property type="evidence" value="ECO:0007669"/>
    <property type="project" value="TreeGrafter"/>
</dbReference>
<evidence type="ECO:0000256" key="4">
    <source>
        <dbReference type="ARBA" id="ARBA00022927"/>
    </source>
</evidence>
<keyword evidence="7" id="KW-0472">Membrane</keyword>
<evidence type="ECO:0000256" key="5">
    <source>
        <dbReference type="RuleBase" id="RU003858"/>
    </source>
</evidence>